<dbReference type="AlphaFoldDB" id="A0A8J3IYA5"/>
<protein>
    <recommendedName>
        <fullName evidence="4">Low affinity iron permease family protein</fullName>
    </recommendedName>
</protein>
<keyword evidence="1" id="KW-0472">Membrane</keyword>
<organism evidence="2 3">
    <name type="scientific">Reticulibacter mediterranei</name>
    <dbReference type="NCBI Taxonomy" id="2778369"/>
    <lineage>
        <taxon>Bacteria</taxon>
        <taxon>Bacillati</taxon>
        <taxon>Chloroflexota</taxon>
        <taxon>Ktedonobacteria</taxon>
        <taxon>Ktedonobacterales</taxon>
        <taxon>Reticulibacteraceae</taxon>
        <taxon>Reticulibacter</taxon>
    </lineage>
</organism>
<proteinExistence type="predicted"/>
<evidence type="ECO:0000313" key="3">
    <source>
        <dbReference type="Proteomes" id="UP000597444"/>
    </source>
</evidence>
<evidence type="ECO:0000256" key="1">
    <source>
        <dbReference type="SAM" id="Phobius"/>
    </source>
</evidence>
<comment type="caution">
    <text evidence="2">The sequence shown here is derived from an EMBL/GenBank/DDBJ whole genome shotgun (WGS) entry which is preliminary data.</text>
</comment>
<sequence length="137" mass="15488">MHPGKVFSHFARAMSRILGHPLAFGGAVLLILGWLVCGPIFHFSDTWQLVINTSTTIITFLMVFLIQNTQNRDSEAMQVKLDELIFSLKQADNSLLESEDLTEHDLERLQKHYAHLAHLAQTHLPRKRKAEADVTSG</sequence>
<evidence type="ECO:0008006" key="4">
    <source>
        <dbReference type="Google" id="ProtNLM"/>
    </source>
</evidence>
<reference evidence="2" key="1">
    <citation type="submission" date="2020-10" db="EMBL/GenBank/DDBJ databases">
        <title>Taxonomic study of unclassified bacteria belonging to the class Ktedonobacteria.</title>
        <authorList>
            <person name="Yabe S."/>
            <person name="Wang C.M."/>
            <person name="Zheng Y."/>
            <person name="Sakai Y."/>
            <person name="Cavaletti L."/>
            <person name="Monciardini P."/>
            <person name="Donadio S."/>
        </authorList>
    </citation>
    <scope>NUCLEOTIDE SEQUENCE</scope>
    <source>
        <strain evidence="2">ID150040</strain>
    </source>
</reference>
<accession>A0A8J3IYA5</accession>
<feature type="transmembrane region" description="Helical" evidence="1">
    <location>
        <begin position="21"/>
        <end position="41"/>
    </location>
</feature>
<dbReference type="GO" id="GO:0055085">
    <property type="term" value="P:transmembrane transport"/>
    <property type="evidence" value="ECO:0007669"/>
    <property type="project" value="InterPro"/>
</dbReference>
<dbReference type="RefSeq" id="WP_220209654.1">
    <property type="nucleotide sequence ID" value="NZ_BNJK01000002.1"/>
</dbReference>
<dbReference type="Proteomes" id="UP000597444">
    <property type="component" value="Unassembled WGS sequence"/>
</dbReference>
<feature type="transmembrane region" description="Helical" evidence="1">
    <location>
        <begin position="47"/>
        <end position="66"/>
    </location>
</feature>
<dbReference type="InterPro" id="IPR007251">
    <property type="entry name" value="Iron_permease_Fet4"/>
</dbReference>
<gene>
    <name evidence="2" type="ORF">KSF_090330</name>
</gene>
<keyword evidence="3" id="KW-1185">Reference proteome</keyword>
<name>A0A8J3IYA5_9CHLR</name>
<dbReference type="EMBL" id="BNJK01000002">
    <property type="protein sequence ID" value="GHO98985.1"/>
    <property type="molecule type" value="Genomic_DNA"/>
</dbReference>
<evidence type="ECO:0000313" key="2">
    <source>
        <dbReference type="EMBL" id="GHO98985.1"/>
    </source>
</evidence>
<keyword evidence="1" id="KW-1133">Transmembrane helix</keyword>
<keyword evidence="1" id="KW-0812">Transmembrane</keyword>
<dbReference type="Pfam" id="PF04120">
    <property type="entry name" value="Iron_permease"/>
    <property type="match status" value="1"/>
</dbReference>